<protein>
    <submittedName>
        <fullName evidence="2">Uncharacterized protein</fullName>
    </submittedName>
</protein>
<dbReference type="Proteomes" id="UP000008311">
    <property type="component" value="Unassembled WGS sequence"/>
</dbReference>
<accession>B9TLU5</accession>
<feature type="non-terminal residue" evidence="2">
    <location>
        <position position="135"/>
    </location>
</feature>
<dbReference type="InParanoid" id="B9TLU5"/>
<keyword evidence="3" id="KW-1185">Reference proteome</keyword>
<feature type="region of interest" description="Disordered" evidence="1">
    <location>
        <begin position="1"/>
        <end position="108"/>
    </location>
</feature>
<gene>
    <name evidence="2" type="ORF">RCOM_2052770</name>
</gene>
<dbReference type="AlphaFoldDB" id="B9TLU5"/>
<organism evidence="2 3">
    <name type="scientific">Ricinus communis</name>
    <name type="common">Castor bean</name>
    <dbReference type="NCBI Taxonomy" id="3988"/>
    <lineage>
        <taxon>Eukaryota</taxon>
        <taxon>Viridiplantae</taxon>
        <taxon>Streptophyta</taxon>
        <taxon>Embryophyta</taxon>
        <taxon>Tracheophyta</taxon>
        <taxon>Spermatophyta</taxon>
        <taxon>Magnoliopsida</taxon>
        <taxon>eudicotyledons</taxon>
        <taxon>Gunneridae</taxon>
        <taxon>Pentapetalae</taxon>
        <taxon>rosids</taxon>
        <taxon>fabids</taxon>
        <taxon>Malpighiales</taxon>
        <taxon>Euphorbiaceae</taxon>
        <taxon>Acalyphoideae</taxon>
        <taxon>Acalypheae</taxon>
        <taxon>Ricinus</taxon>
    </lineage>
</organism>
<reference evidence="3" key="1">
    <citation type="journal article" date="2010" name="Nat. Biotechnol.">
        <title>Draft genome sequence of the oilseed species Ricinus communis.</title>
        <authorList>
            <person name="Chan A.P."/>
            <person name="Crabtree J."/>
            <person name="Zhao Q."/>
            <person name="Lorenzi H."/>
            <person name="Orvis J."/>
            <person name="Puiu D."/>
            <person name="Melake-Berhan A."/>
            <person name="Jones K.M."/>
            <person name="Redman J."/>
            <person name="Chen G."/>
            <person name="Cahoon E.B."/>
            <person name="Gedil M."/>
            <person name="Stanke M."/>
            <person name="Haas B.J."/>
            <person name="Wortman J.R."/>
            <person name="Fraser-Liggett C.M."/>
            <person name="Ravel J."/>
            <person name="Rabinowicz P.D."/>
        </authorList>
    </citation>
    <scope>NUCLEOTIDE SEQUENCE [LARGE SCALE GENOMIC DNA]</scope>
    <source>
        <strain evidence="3">cv. Hale</strain>
    </source>
</reference>
<dbReference type="EMBL" id="EQ987433">
    <property type="protein sequence ID" value="EEF23170.1"/>
    <property type="molecule type" value="Genomic_DNA"/>
</dbReference>
<proteinExistence type="predicted"/>
<feature type="compositionally biased region" description="Basic and acidic residues" evidence="1">
    <location>
        <begin position="1"/>
        <end position="22"/>
    </location>
</feature>
<evidence type="ECO:0000313" key="2">
    <source>
        <dbReference type="EMBL" id="EEF23170.1"/>
    </source>
</evidence>
<name>B9TLU5_RICCO</name>
<sequence>MNRHGDGGNKNDAHPRQGKLDQRPQGLVDRCRARHSVRTGRLGQRLPLHAGTGIPRAESERDGPGAGRWRRRAVGVEHDQPLPGRALRRRTPAAGRRACPREGRAVDGLAGDGIEQCVALRVHGPAAGQSGTPGP</sequence>
<evidence type="ECO:0000256" key="1">
    <source>
        <dbReference type="SAM" id="MobiDB-lite"/>
    </source>
</evidence>
<evidence type="ECO:0000313" key="3">
    <source>
        <dbReference type="Proteomes" id="UP000008311"/>
    </source>
</evidence>